<proteinExistence type="predicted"/>
<reference evidence="3" key="2">
    <citation type="journal article" date="2020" name="Nat. Commun.">
        <title>Large-scale genome sequencing of mycorrhizal fungi provides insights into the early evolution of symbiotic traits.</title>
        <authorList>
            <person name="Miyauchi S."/>
            <person name="Kiss E."/>
            <person name="Kuo A."/>
            <person name="Drula E."/>
            <person name="Kohler A."/>
            <person name="Sanchez-Garcia M."/>
            <person name="Morin E."/>
            <person name="Andreopoulos B."/>
            <person name="Barry K.W."/>
            <person name="Bonito G."/>
            <person name="Buee M."/>
            <person name="Carver A."/>
            <person name="Chen C."/>
            <person name="Cichocki N."/>
            <person name="Clum A."/>
            <person name="Culley D."/>
            <person name="Crous P.W."/>
            <person name="Fauchery L."/>
            <person name="Girlanda M."/>
            <person name="Hayes R.D."/>
            <person name="Keri Z."/>
            <person name="LaButti K."/>
            <person name="Lipzen A."/>
            <person name="Lombard V."/>
            <person name="Magnuson J."/>
            <person name="Maillard F."/>
            <person name="Murat C."/>
            <person name="Nolan M."/>
            <person name="Ohm R.A."/>
            <person name="Pangilinan J."/>
            <person name="Pereira M.F."/>
            <person name="Perotto S."/>
            <person name="Peter M."/>
            <person name="Pfister S."/>
            <person name="Riley R."/>
            <person name="Sitrit Y."/>
            <person name="Stielow J.B."/>
            <person name="Szollosi G."/>
            <person name="Zifcakova L."/>
            <person name="Stursova M."/>
            <person name="Spatafora J.W."/>
            <person name="Tedersoo L."/>
            <person name="Vaario L.M."/>
            <person name="Yamada A."/>
            <person name="Yan M."/>
            <person name="Wang P."/>
            <person name="Xu J."/>
            <person name="Bruns T."/>
            <person name="Baldrian P."/>
            <person name="Vilgalys R."/>
            <person name="Dunand C."/>
            <person name="Henrissat B."/>
            <person name="Grigoriev I.V."/>
            <person name="Hibbett D."/>
            <person name="Nagy L.G."/>
            <person name="Martin F.M."/>
        </authorList>
    </citation>
    <scope>NUCLEOTIDE SEQUENCE</scope>
    <source>
        <strain evidence="3">Prilba</strain>
    </source>
</reference>
<name>A0A9P5JZK7_9AGAM</name>
<dbReference type="OrthoDB" id="3290951at2759"/>
<sequence>MLVLTAAILKDPRDNDEPPVSDEKKATFYAAAELNGEPIPLVIHPVLTKYLLKLETTESTDHDYDLPNEELTSPAVYPPMVSLKLENCQGYPQTINVEASSEPRGTSVTVQDVLRTTNEVLSVLLSKRELDSLGVKERTALRASFKKRCKTEEERSKGPRRIDHLGGRDRLQILPKHSSDGSVLLPSSAPSTPALRSMEYLGESSVAGSSRNPVW</sequence>
<dbReference type="AlphaFoldDB" id="A0A9P5JZK7"/>
<evidence type="ECO:0000256" key="1">
    <source>
        <dbReference type="SAM" id="MobiDB-lite"/>
    </source>
</evidence>
<dbReference type="EMBL" id="WHVB01000017">
    <property type="protein sequence ID" value="KAF8474357.1"/>
    <property type="molecule type" value="Genomic_DNA"/>
</dbReference>
<dbReference type="InterPro" id="IPR046522">
    <property type="entry name" value="DUF6699"/>
</dbReference>
<comment type="caution">
    <text evidence="3">The sequence shown here is derived from an EMBL/GenBank/DDBJ whole genome shotgun (WGS) entry which is preliminary data.</text>
</comment>
<keyword evidence="4" id="KW-1185">Reference proteome</keyword>
<protein>
    <recommendedName>
        <fullName evidence="2">DUF6699 domain-containing protein</fullName>
    </recommendedName>
</protein>
<reference evidence="3" key="1">
    <citation type="submission" date="2019-10" db="EMBL/GenBank/DDBJ databases">
        <authorList>
            <consortium name="DOE Joint Genome Institute"/>
            <person name="Kuo A."/>
            <person name="Miyauchi S."/>
            <person name="Kiss E."/>
            <person name="Drula E."/>
            <person name="Kohler A."/>
            <person name="Sanchez-Garcia M."/>
            <person name="Andreopoulos B."/>
            <person name="Barry K.W."/>
            <person name="Bonito G."/>
            <person name="Buee M."/>
            <person name="Carver A."/>
            <person name="Chen C."/>
            <person name="Cichocki N."/>
            <person name="Clum A."/>
            <person name="Culley D."/>
            <person name="Crous P.W."/>
            <person name="Fauchery L."/>
            <person name="Girlanda M."/>
            <person name="Hayes R."/>
            <person name="Keri Z."/>
            <person name="LaButti K."/>
            <person name="Lipzen A."/>
            <person name="Lombard V."/>
            <person name="Magnuson J."/>
            <person name="Maillard F."/>
            <person name="Morin E."/>
            <person name="Murat C."/>
            <person name="Nolan M."/>
            <person name="Ohm R."/>
            <person name="Pangilinan J."/>
            <person name="Pereira M."/>
            <person name="Perotto S."/>
            <person name="Peter M."/>
            <person name="Riley R."/>
            <person name="Sitrit Y."/>
            <person name="Stielow B."/>
            <person name="Szollosi G."/>
            <person name="Zifcakova L."/>
            <person name="Stursova M."/>
            <person name="Spatafora J.W."/>
            <person name="Tedersoo L."/>
            <person name="Vaario L.-M."/>
            <person name="Yamada A."/>
            <person name="Yan M."/>
            <person name="Wang P."/>
            <person name="Xu J."/>
            <person name="Bruns T."/>
            <person name="Baldrian P."/>
            <person name="Vilgalys R."/>
            <person name="Henrissat B."/>
            <person name="Grigoriev I.V."/>
            <person name="Hibbett D."/>
            <person name="Nagy L.G."/>
            <person name="Martin F.M."/>
        </authorList>
    </citation>
    <scope>NUCLEOTIDE SEQUENCE</scope>
    <source>
        <strain evidence="3">Prilba</strain>
    </source>
</reference>
<dbReference type="Proteomes" id="UP000759537">
    <property type="component" value="Unassembled WGS sequence"/>
</dbReference>
<feature type="domain" description="DUF6699" evidence="2">
    <location>
        <begin position="62"/>
        <end position="175"/>
    </location>
</feature>
<organism evidence="3 4">
    <name type="scientific">Russula ochroleuca</name>
    <dbReference type="NCBI Taxonomy" id="152965"/>
    <lineage>
        <taxon>Eukaryota</taxon>
        <taxon>Fungi</taxon>
        <taxon>Dikarya</taxon>
        <taxon>Basidiomycota</taxon>
        <taxon>Agaricomycotina</taxon>
        <taxon>Agaricomycetes</taxon>
        <taxon>Russulales</taxon>
        <taxon>Russulaceae</taxon>
        <taxon>Russula</taxon>
    </lineage>
</organism>
<evidence type="ECO:0000259" key="2">
    <source>
        <dbReference type="Pfam" id="PF20415"/>
    </source>
</evidence>
<dbReference type="Pfam" id="PF20415">
    <property type="entry name" value="DUF6699"/>
    <property type="match status" value="1"/>
</dbReference>
<evidence type="ECO:0000313" key="3">
    <source>
        <dbReference type="EMBL" id="KAF8474357.1"/>
    </source>
</evidence>
<feature type="region of interest" description="Disordered" evidence="1">
    <location>
        <begin position="150"/>
        <end position="169"/>
    </location>
</feature>
<gene>
    <name evidence="3" type="ORF">DFH94DRAFT_126053</name>
</gene>
<evidence type="ECO:0000313" key="4">
    <source>
        <dbReference type="Proteomes" id="UP000759537"/>
    </source>
</evidence>
<accession>A0A9P5JZK7</accession>